<accession>A0A9X6VF66</accession>
<dbReference type="Proteomes" id="UP000220397">
    <property type="component" value="Unassembled WGS sequence"/>
</dbReference>
<comment type="caution">
    <text evidence="1">The sequence shown here is derived from an EMBL/GenBank/DDBJ whole genome shotgun (WGS) entry which is preliminary data.</text>
</comment>
<dbReference type="EMBL" id="NTUS01000009">
    <property type="protein sequence ID" value="PFB09775.1"/>
    <property type="molecule type" value="Genomic_DNA"/>
</dbReference>
<gene>
    <name evidence="1" type="ORF">CN398_02920</name>
</gene>
<organism evidence="1 2">
    <name type="scientific">Bacillus thuringiensis</name>
    <dbReference type="NCBI Taxonomy" id="1428"/>
    <lineage>
        <taxon>Bacteria</taxon>
        <taxon>Bacillati</taxon>
        <taxon>Bacillota</taxon>
        <taxon>Bacilli</taxon>
        <taxon>Bacillales</taxon>
        <taxon>Bacillaceae</taxon>
        <taxon>Bacillus</taxon>
        <taxon>Bacillus cereus group</taxon>
    </lineage>
</organism>
<evidence type="ECO:0000313" key="1">
    <source>
        <dbReference type="EMBL" id="PFB09775.1"/>
    </source>
</evidence>
<dbReference type="AlphaFoldDB" id="A0A9X6VF66"/>
<evidence type="ECO:0000313" key="2">
    <source>
        <dbReference type="Proteomes" id="UP000220397"/>
    </source>
</evidence>
<protein>
    <submittedName>
        <fullName evidence="1">Uncharacterized protein</fullName>
    </submittedName>
</protein>
<dbReference type="RefSeq" id="WP_062804364.1">
    <property type="nucleotide sequence ID" value="NZ_CP014847.1"/>
</dbReference>
<sequence>MRVLLINGYGDYAVNYFDEKYKVKNIVSMMDHEGITEMRLADDYDEDGIGVEIHSFGDVDPKFIQFLYDEGLIDSSLRDHQDFYVIKEEN</sequence>
<reference evidence="1 2" key="1">
    <citation type="submission" date="2017-09" db="EMBL/GenBank/DDBJ databases">
        <title>Large-scale bioinformatics analysis of Bacillus genomes uncovers conserved roles of natural products in bacterial physiology.</title>
        <authorList>
            <consortium name="Agbiome Team Llc"/>
            <person name="Bleich R.M."/>
            <person name="Kirk G.J."/>
            <person name="Santa Maria K.C."/>
            <person name="Allen S.E."/>
            <person name="Farag S."/>
            <person name="Shank E.A."/>
            <person name="Bowers A."/>
        </authorList>
    </citation>
    <scope>NUCLEOTIDE SEQUENCE [LARGE SCALE GENOMIC DNA]</scope>
    <source>
        <strain evidence="1 2">AFS015413</strain>
    </source>
</reference>
<proteinExistence type="predicted"/>
<name>A0A9X6VF66_BACTU</name>